<dbReference type="CDD" id="cd00138">
    <property type="entry name" value="PLDc_SF"/>
    <property type="match status" value="1"/>
</dbReference>
<dbReference type="GO" id="GO:0016042">
    <property type="term" value="P:lipid catabolic process"/>
    <property type="evidence" value="ECO:0007669"/>
    <property type="project" value="UniProtKB-KW"/>
</dbReference>
<evidence type="ECO:0000313" key="9">
    <source>
        <dbReference type="Proteomes" id="UP000494365"/>
    </source>
</evidence>
<dbReference type="RefSeq" id="WP_175153399.1">
    <property type="nucleotide sequence ID" value="NZ_CADIKK010000047.1"/>
</dbReference>
<feature type="domain" description="PLD phosphodiesterase" evidence="7">
    <location>
        <begin position="456"/>
        <end position="483"/>
    </location>
</feature>
<dbReference type="Gene3D" id="3.30.870.10">
    <property type="entry name" value="Endonuclease Chain A"/>
    <property type="match status" value="2"/>
</dbReference>
<dbReference type="EMBL" id="CADIKK010000047">
    <property type="protein sequence ID" value="CAB3806889.1"/>
    <property type="molecule type" value="Genomic_DNA"/>
</dbReference>
<evidence type="ECO:0000256" key="2">
    <source>
        <dbReference type="ARBA" id="ARBA00008664"/>
    </source>
</evidence>
<dbReference type="PANTHER" id="PTHR43856:SF1">
    <property type="entry name" value="MITOCHONDRIAL CARDIOLIPIN HYDROLASE"/>
    <property type="match status" value="1"/>
</dbReference>
<evidence type="ECO:0000256" key="3">
    <source>
        <dbReference type="ARBA" id="ARBA00012027"/>
    </source>
</evidence>
<evidence type="ECO:0000256" key="1">
    <source>
        <dbReference type="ARBA" id="ARBA00000798"/>
    </source>
</evidence>
<dbReference type="Pfam" id="PF13091">
    <property type="entry name" value="PLDc_2"/>
    <property type="match status" value="1"/>
</dbReference>
<dbReference type="EC" id="3.1.4.4" evidence="3"/>
<dbReference type="PANTHER" id="PTHR43856">
    <property type="entry name" value="CARDIOLIPIN HYDROLASE"/>
    <property type="match status" value="1"/>
</dbReference>
<dbReference type="GO" id="GO:0004630">
    <property type="term" value="F:phospholipase D activity"/>
    <property type="evidence" value="ECO:0007669"/>
    <property type="project" value="UniProtKB-EC"/>
</dbReference>
<dbReference type="InterPro" id="IPR051406">
    <property type="entry name" value="PLD_domain"/>
</dbReference>
<dbReference type="PROSITE" id="PS50035">
    <property type="entry name" value="PLD"/>
    <property type="match status" value="1"/>
</dbReference>
<dbReference type="Proteomes" id="UP000494365">
    <property type="component" value="Unassembled WGS sequence"/>
</dbReference>
<keyword evidence="9" id="KW-1185">Reference proteome</keyword>
<proteinExistence type="inferred from homology"/>
<dbReference type="GO" id="GO:0016891">
    <property type="term" value="F:RNA endonuclease activity producing 5'-phosphomonoesters, hydrolytic mechanism"/>
    <property type="evidence" value="ECO:0007669"/>
    <property type="project" value="TreeGrafter"/>
</dbReference>
<dbReference type="SMART" id="SM00155">
    <property type="entry name" value="PLDc"/>
    <property type="match status" value="2"/>
</dbReference>
<evidence type="ECO:0000259" key="7">
    <source>
        <dbReference type="PROSITE" id="PS50035"/>
    </source>
</evidence>
<dbReference type="InterPro" id="IPR001736">
    <property type="entry name" value="PLipase_D/transphosphatidylase"/>
</dbReference>
<name>A0A6S7CDG5_9BURK</name>
<evidence type="ECO:0000256" key="5">
    <source>
        <dbReference type="ARBA" id="ARBA00022963"/>
    </source>
</evidence>
<dbReference type="AlphaFoldDB" id="A0A6S7CDG5"/>
<dbReference type="GO" id="GO:0006793">
    <property type="term" value="P:phosphorus metabolic process"/>
    <property type="evidence" value="ECO:0007669"/>
    <property type="project" value="UniProtKB-ARBA"/>
</dbReference>
<accession>A0A6S7CDG5</accession>
<evidence type="ECO:0000313" key="8">
    <source>
        <dbReference type="EMBL" id="CAB3806889.1"/>
    </source>
</evidence>
<comment type="catalytic activity">
    <reaction evidence="1">
        <text>a 1,2-diacyl-sn-glycero-3-phosphocholine + H2O = a 1,2-diacyl-sn-glycero-3-phosphate + choline + H(+)</text>
        <dbReference type="Rhea" id="RHEA:14445"/>
        <dbReference type="ChEBI" id="CHEBI:15354"/>
        <dbReference type="ChEBI" id="CHEBI:15377"/>
        <dbReference type="ChEBI" id="CHEBI:15378"/>
        <dbReference type="ChEBI" id="CHEBI:57643"/>
        <dbReference type="ChEBI" id="CHEBI:58608"/>
        <dbReference type="EC" id="3.1.4.4"/>
    </reaction>
</comment>
<comment type="similarity">
    <text evidence="2">Belongs to the phospholipase D family.</text>
</comment>
<reference evidence="8 9" key="1">
    <citation type="submission" date="2020-04" db="EMBL/GenBank/DDBJ databases">
        <authorList>
            <person name="De Canck E."/>
        </authorList>
    </citation>
    <scope>NUCLEOTIDE SEQUENCE [LARGE SCALE GENOMIC DNA]</scope>
    <source>
        <strain evidence="8 9">LMG 28614</strain>
    </source>
</reference>
<dbReference type="CDD" id="cd09128">
    <property type="entry name" value="PLDc_unchar1_2"/>
    <property type="match status" value="1"/>
</dbReference>
<evidence type="ECO:0000256" key="6">
    <source>
        <dbReference type="ARBA" id="ARBA00023098"/>
    </source>
</evidence>
<evidence type="ECO:0000256" key="4">
    <source>
        <dbReference type="ARBA" id="ARBA00022801"/>
    </source>
</evidence>
<dbReference type="SUPFAM" id="SSF56024">
    <property type="entry name" value="Phospholipase D/nuclease"/>
    <property type="match status" value="2"/>
</dbReference>
<sequence>MDPKFEAIAQHIDSVIQNNLAQFRRPGVLSIRPGFKIEHDWISDTPAIVVTVYRTAVDALPQTIDGFPVDVRAASQLQRLRAGDPARVARIAGGTTAPGPQFLLERRPDGTLVQTPTVFDLVAKGQYTPPPGGPRMHQPCTPVEDDMILTCCVGPDSGWPVLQEFLAATTEQLTVAMYDFTSRHVLDAVEQSLNGKSLKLVLDHPAPNPTSDQTDDQTKVDLALSLGNTFRFAWALTPHPSLVDQALFANAYHIKVAVRDKRAFWLSSGNWNNSNQAVLDANRKPPSNADRDWHIVVQHPALAQFFEDHINNDLETALSHQLPPGQSIAGEAPLMSEIAQAEFEIAARTFDWPRAQFEPKVFQGRYSVQTVLTPENYVESMKPLLESAQSTLYIQTQYMHASDAPNDAPIMELIQVIVDKQQAGLDVRLVMSEFETQKDYLEKLKMAGVDLKDVRIQNKVHNKGFVIDSKTVALGSHNWSPDGVIRNRDATLIIVDAPDVAGYYEQVFLHDWENLATRKISG</sequence>
<keyword evidence="6" id="KW-0443">Lipid metabolism</keyword>
<keyword evidence="4" id="KW-0378">Hydrolase</keyword>
<organism evidence="8 9">
    <name type="scientific">Paraburkholderia ultramafica</name>
    <dbReference type="NCBI Taxonomy" id="1544867"/>
    <lineage>
        <taxon>Bacteria</taxon>
        <taxon>Pseudomonadati</taxon>
        <taxon>Pseudomonadota</taxon>
        <taxon>Betaproteobacteria</taxon>
        <taxon>Burkholderiales</taxon>
        <taxon>Burkholderiaceae</taxon>
        <taxon>Paraburkholderia</taxon>
    </lineage>
</organism>
<keyword evidence="5" id="KW-0442">Lipid degradation</keyword>
<dbReference type="InterPro" id="IPR025202">
    <property type="entry name" value="PLD-like_dom"/>
</dbReference>
<gene>
    <name evidence="8" type="ORF">LMG28614_06491</name>
</gene>
<protein>
    <recommendedName>
        <fullName evidence="3">phospholipase D</fullName>
        <ecNumber evidence="3">3.1.4.4</ecNumber>
    </recommendedName>
</protein>